<evidence type="ECO:0000313" key="2">
    <source>
        <dbReference type="EMBL" id="KAJ5409075.1"/>
    </source>
</evidence>
<dbReference type="Proteomes" id="UP001147747">
    <property type="component" value="Unassembled WGS sequence"/>
</dbReference>
<protein>
    <submittedName>
        <fullName evidence="2">Uncharacterized protein</fullName>
    </submittedName>
</protein>
<gene>
    <name evidence="2" type="ORF">N7509_002958</name>
</gene>
<dbReference type="GeneID" id="81366575"/>
<evidence type="ECO:0000313" key="3">
    <source>
        <dbReference type="Proteomes" id="UP001147747"/>
    </source>
</evidence>
<name>A0A9W9WAF4_9EURO</name>
<proteinExistence type="predicted"/>
<dbReference type="EMBL" id="JAPZBU010000004">
    <property type="protein sequence ID" value="KAJ5409075.1"/>
    <property type="molecule type" value="Genomic_DNA"/>
</dbReference>
<comment type="caution">
    <text evidence="2">The sequence shown here is derived from an EMBL/GenBank/DDBJ whole genome shotgun (WGS) entry which is preliminary data.</text>
</comment>
<dbReference type="RefSeq" id="XP_056493390.1">
    <property type="nucleotide sequence ID" value="XM_056627595.1"/>
</dbReference>
<reference evidence="2" key="1">
    <citation type="submission" date="2022-12" db="EMBL/GenBank/DDBJ databases">
        <authorList>
            <person name="Petersen C."/>
        </authorList>
    </citation>
    <scope>NUCLEOTIDE SEQUENCE</scope>
    <source>
        <strain evidence="2">IBT 29677</strain>
    </source>
</reference>
<keyword evidence="3" id="KW-1185">Reference proteome</keyword>
<organism evidence="2 3">
    <name type="scientific">Penicillium cosmopolitanum</name>
    <dbReference type="NCBI Taxonomy" id="1131564"/>
    <lineage>
        <taxon>Eukaryota</taxon>
        <taxon>Fungi</taxon>
        <taxon>Dikarya</taxon>
        <taxon>Ascomycota</taxon>
        <taxon>Pezizomycotina</taxon>
        <taxon>Eurotiomycetes</taxon>
        <taxon>Eurotiomycetidae</taxon>
        <taxon>Eurotiales</taxon>
        <taxon>Aspergillaceae</taxon>
        <taxon>Penicillium</taxon>
    </lineage>
</organism>
<feature type="region of interest" description="Disordered" evidence="1">
    <location>
        <begin position="1"/>
        <end position="26"/>
    </location>
</feature>
<reference evidence="2" key="2">
    <citation type="journal article" date="2023" name="IMA Fungus">
        <title>Comparative genomic study of the Penicillium genus elucidates a diverse pangenome and 15 lateral gene transfer events.</title>
        <authorList>
            <person name="Petersen C."/>
            <person name="Sorensen T."/>
            <person name="Nielsen M.R."/>
            <person name="Sondergaard T.E."/>
            <person name="Sorensen J.L."/>
            <person name="Fitzpatrick D.A."/>
            <person name="Frisvad J.C."/>
            <person name="Nielsen K.L."/>
        </authorList>
    </citation>
    <scope>NUCLEOTIDE SEQUENCE</scope>
    <source>
        <strain evidence="2">IBT 29677</strain>
    </source>
</reference>
<dbReference type="AlphaFoldDB" id="A0A9W9WAF4"/>
<accession>A0A9W9WAF4</accession>
<sequence length="64" mass="7448">MEPSGRRGTPEEDLQSHHGVESHHVAEGHLEKGLMIGPSQNLRLVRFFRYWEISVDYEIGEEHH</sequence>
<evidence type="ECO:0000256" key="1">
    <source>
        <dbReference type="SAM" id="MobiDB-lite"/>
    </source>
</evidence>